<sequence length="32" mass="3690">MNSPMTSRQDITYSQFEALIIDSLDNSLKTRN</sequence>
<keyword evidence="2" id="KW-1185">Reference proteome</keyword>
<dbReference type="Proteomes" id="UP000607653">
    <property type="component" value="Unassembled WGS sequence"/>
</dbReference>
<reference evidence="1 2" key="1">
    <citation type="journal article" date="2020" name="Mol. Biol. Evol.">
        <title>Distinct Expression and Methylation Patterns for Genes with Different Fates following a Single Whole-Genome Duplication in Flowering Plants.</title>
        <authorList>
            <person name="Shi T."/>
            <person name="Rahmani R.S."/>
            <person name="Gugger P.F."/>
            <person name="Wang M."/>
            <person name="Li H."/>
            <person name="Zhang Y."/>
            <person name="Li Z."/>
            <person name="Wang Q."/>
            <person name="Van de Peer Y."/>
            <person name="Marchal K."/>
            <person name="Chen J."/>
        </authorList>
    </citation>
    <scope>NUCLEOTIDE SEQUENCE [LARGE SCALE GENOMIC DNA]</scope>
    <source>
        <tissue evidence="1">Leaf</tissue>
    </source>
</reference>
<dbReference type="EMBL" id="DUZY01000008">
    <property type="protein sequence ID" value="DAD46465.1"/>
    <property type="molecule type" value="Genomic_DNA"/>
</dbReference>
<evidence type="ECO:0000313" key="1">
    <source>
        <dbReference type="EMBL" id="DAD46465.1"/>
    </source>
</evidence>
<gene>
    <name evidence="1" type="ORF">HUJ06_016402</name>
</gene>
<dbReference type="AlphaFoldDB" id="A0A822ZSV4"/>
<accession>A0A822ZSV4</accession>
<proteinExistence type="predicted"/>
<comment type="caution">
    <text evidence="1">The sequence shown here is derived from an EMBL/GenBank/DDBJ whole genome shotgun (WGS) entry which is preliminary data.</text>
</comment>
<evidence type="ECO:0000313" key="2">
    <source>
        <dbReference type="Proteomes" id="UP000607653"/>
    </source>
</evidence>
<protein>
    <submittedName>
        <fullName evidence="1">Uncharacterized protein</fullName>
    </submittedName>
</protein>
<name>A0A822ZSV4_NELNU</name>
<organism evidence="1 2">
    <name type="scientific">Nelumbo nucifera</name>
    <name type="common">Sacred lotus</name>
    <dbReference type="NCBI Taxonomy" id="4432"/>
    <lineage>
        <taxon>Eukaryota</taxon>
        <taxon>Viridiplantae</taxon>
        <taxon>Streptophyta</taxon>
        <taxon>Embryophyta</taxon>
        <taxon>Tracheophyta</taxon>
        <taxon>Spermatophyta</taxon>
        <taxon>Magnoliopsida</taxon>
        <taxon>Proteales</taxon>
        <taxon>Nelumbonaceae</taxon>
        <taxon>Nelumbo</taxon>
    </lineage>
</organism>